<evidence type="ECO:0000313" key="7">
    <source>
        <dbReference type="Proteomes" id="UP000275394"/>
    </source>
</evidence>
<keyword evidence="3" id="KW-0804">Transcription</keyword>
<feature type="domain" description="HTH tetR-type" evidence="5">
    <location>
        <begin position="2"/>
        <end position="62"/>
    </location>
</feature>
<comment type="caution">
    <text evidence="6">The sequence shown here is derived from an EMBL/GenBank/DDBJ whole genome shotgun (WGS) entry which is preliminary data.</text>
</comment>
<accession>A0A3N2D5F0</accession>
<name>A0A3N2D5F0_9GAMM</name>
<feature type="DNA-binding region" description="H-T-H motif" evidence="4">
    <location>
        <begin position="25"/>
        <end position="44"/>
    </location>
</feature>
<keyword evidence="1" id="KW-0805">Transcription regulation</keyword>
<evidence type="ECO:0000313" key="6">
    <source>
        <dbReference type="EMBL" id="ROR94858.1"/>
    </source>
</evidence>
<dbReference type="SUPFAM" id="SSF46689">
    <property type="entry name" value="Homeodomain-like"/>
    <property type="match status" value="1"/>
</dbReference>
<sequence length="205" mass="22466">MKPTAVRILDAAENLFAAKGYQATSLGEVADAVGIRSPSLYNHFKNKEALYNAVLDRLLLLFNAPLEELLGTEVTQQSVLQWQSNLVRLHTGNPNLSRLLQHAALSGGPQVQDTLAKLFQPLFSYSNGVSTALAPVMEGHAELLPWIVMAFNNIVMSYVTMAPMYKDMLGVDPFSDEAIERQIKTIGLLTEAYLEAGMRKGGSDQ</sequence>
<dbReference type="InterPro" id="IPR050109">
    <property type="entry name" value="HTH-type_TetR-like_transc_reg"/>
</dbReference>
<reference evidence="6 7" key="1">
    <citation type="submission" date="2018-11" db="EMBL/GenBank/DDBJ databases">
        <title>Genomic Encyclopedia of Type Strains, Phase IV (KMG-IV): sequencing the most valuable type-strain genomes for metagenomic binning, comparative biology and taxonomic classification.</title>
        <authorList>
            <person name="Goeker M."/>
        </authorList>
    </citation>
    <scope>NUCLEOTIDE SEQUENCE [LARGE SCALE GENOMIC DNA]</scope>
    <source>
        <strain evidence="6 7">DSM 100316</strain>
    </source>
</reference>
<gene>
    <name evidence="6" type="ORF">EDC56_3843</name>
</gene>
<dbReference type="Pfam" id="PF00440">
    <property type="entry name" value="TetR_N"/>
    <property type="match status" value="1"/>
</dbReference>
<dbReference type="GO" id="GO:0000976">
    <property type="term" value="F:transcription cis-regulatory region binding"/>
    <property type="evidence" value="ECO:0007669"/>
    <property type="project" value="TreeGrafter"/>
</dbReference>
<proteinExistence type="predicted"/>
<dbReference type="AlphaFoldDB" id="A0A3N2D5F0"/>
<dbReference type="PRINTS" id="PR00455">
    <property type="entry name" value="HTHTETR"/>
</dbReference>
<keyword evidence="2 4" id="KW-0238">DNA-binding</keyword>
<dbReference type="GO" id="GO:0003700">
    <property type="term" value="F:DNA-binding transcription factor activity"/>
    <property type="evidence" value="ECO:0007669"/>
    <property type="project" value="TreeGrafter"/>
</dbReference>
<organism evidence="6 7">
    <name type="scientific">Sinobacterium caligoides</name>
    <dbReference type="NCBI Taxonomy" id="933926"/>
    <lineage>
        <taxon>Bacteria</taxon>
        <taxon>Pseudomonadati</taxon>
        <taxon>Pseudomonadota</taxon>
        <taxon>Gammaproteobacteria</taxon>
        <taxon>Cellvibrionales</taxon>
        <taxon>Spongiibacteraceae</taxon>
        <taxon>Sinobacterium</taxon>
    </lineage>
</organism>
<evidence type="ECO:0000256" key="1">
    <source>
        <dbReference type="ARBA" id="ARBA00023015"/>
    </source>
</evidence>
<dbReference type="EMBL" id="RKHR01000010">
    <property type="protein sequence ID" value="ROR94858.1"/>
    <property type="molecule type" value="Genomic_DNA"/>
</dbReference>
<evidence type="ECO:0000256" key="3">
    <source>
        <dbReference type="ARBA" id="ARBA00023163"/>
    </source>
</evidence>
<keyword evidence="7" id="KW-1185">Reference proteome</keyword>
<dbReference type="Proteomes" id="UP000275394">
    <property type="component" value="Unassembled WGS sequence"/>
</dbReference>
<dbReference type="PANTHER" id="PTHR30055">
    <property type="entry name" value="HTH-TYPE TRANSCRIPTIONAL REGULATOR RUTR"/>
    <property type="match status" value="1"/>
</dbReference>
<evidence type="ECO:0000256" key="4">
    <source>
        <dbReference type="PROSITE-ProRule" id="PRU00335"/>
    </source>
</evidence>
<dbReference type="RefSeq" id="WP_123714154.1">
    <property type="nucleotide sequence ID" value="NZ_RKHR01000010.1"/>
</dbReference>
<dbReference type="PANTHER" id="PTHR30055:SF234">
    <property type="entry name" value="HTH-TYPE TRANSCRIPTIONAL REGULATOR BETI"/>
    <property type="match status" value="1"/>
</dbReference>
<dbReference type="OrthoDB" id="5705802at2"/>
<protein>
    <submittedName>
        <fullName evidence="6">TetR family transcriptional regulator</fullName>
    </submittedName>
</protein>
<evidence type="ECO:0000259" key="5">
    <source>
        <dbReference type="PROSITE" id="PS50977"/>
    </source>
</evidence>
<evidence type="ECO:0000256" key="2">
    <source>
        <dbReference type="ARBA" id="ARBA00023125"/>
    </source>
</evidence>
<dbReference type="InterPro" id="IPR009057">
    <property type="entry name" value="Homeodomain-like_sf"/>
</dbReference>
<dbReference type="Gene3D" id="1.10.357.10">
    <property type="entry name" value="Tetracycline Repressor, domain 2"/>
    <property type="match status" value="1"/>
</dbReference>
<dbReference type="InterPro" id="IPR001647">
    <property type="entry name" value="HTH_TetR"/>
</dbReference>
<dbReference type="PROSITE" id="PS50977">
    <property type="entry name" value="HTH_TETR_2"/>
    <property type="match status" value="1"/>
</dbReference>